<evidence type="ECO:0000259" key="2">
    <source>
        <dbReference type="PROSITE" id="PS52001"/>
    </source>
</evidence>
<sequence length="225" mass="24219">MAETKRATAERVATPRTGGQPVADTLKNFSNAIGARVKLTTSAAPSQTLEGILFTACPIFNVVAINTAPAPPNPTSAAFAEPGNYHVIPISTIQSFQVLSLVENKDGFATALPPIGKLDTAKLKEREQQRVKKLKEEEAKKGKGVTAEAQALFNALDRMYAARWHGTDIIVDDSVIISAPYTVDTCKAPKEKQSALAYIRKIVEGEKRKFADRSRGASPMPRKGG</sequence>
<evidence type="ECO:0000256" key="1">
    <source>
        <dbReference type="SAM" id="MobiDB-lite"/>
    </source>
</evidence>
<reference evidence="3 4" key="1">
    <citation type="submission" date="2017-05" db="EMBL/GenBank/DDBJ databases">
        <title>Draft genome sequence of Elsinoe australis.</title>
        <authorList>
            <person name="Cheng Q."/>
        </authorList>
    </citation>
    <scope>NUCLEOTIDE SEQUENCE [LARGE SCALE GENOMIC DNA]</scope>
    <source>
        <strain evidence="3 4">NL1</strain>
    </source>
</reference>
<feature type="domain" description="AD" evidence="2">
    <location>
        <begin position="116"/>
        <end position="211"/>
    </location>
</feature>
<dbReference type="STRING" id="40998.A0A2P8A8R6"/>
<dbReference type="Pfam" id="PF09793">
    <property type="entry name" value="AD"/>
    <property type="match status" value="1"/>
</dbReference>
<dbReference type="PANTHER" id="PTHR13542">
    <property type="entry name" value="LSM12 HOMOLOG"/>
    <property type="match status" value="1"/>
</dbReference>
<dbReference type="InterPro" id="IPR019181">
    <property type="entry name" value="LSM12_ABD"/>
</dbReference>
<evidence type="ECO:0000313" key="3">
    <source>
        <dbReference type="EMBL" id="PSK56853.1"/>
    </source>
</evidence>
<keyword evidence="4" id="KW-1185">Reference proteome</keyword>
<proteinExistence type="predicted"/>
<gene>
    <name evidence="3" type="ORF">B9Z65_6477</name>
</gene>
<dbReference type="OrthoDB" id="1057137at2759"/>
<dbReference type="AlphaFoldDB" id="A0A2P8A8R6"/>
<name>A0A2P8A8R6_9PEZI</name>
<dbReference type="InterPro" id="IPR039683">
    <property type="entry name" value="Lsm12-like"/>
</dbReference>
<protein>
    <submittedName>
        <fullName evidence="3">Protein LSM12 A</fullName>
    </submittedName>
</protein>
<dbReference type="PROSITE" id="PS52001">
    <property type="entry name" value="AD"/>
    <property type="match status" value="1"/>
</dbReference>
<evidence type="ECO:0000313" key="4">
    <source>
        <dbReference type="Proteomes" id="UP000243723"/>
    </source>
</evidence>
<dbReference type="SMART" id="SM00995">
    <property type="entry name" value="AD"/>
    <property type="match status" value="1"/>
</dbReference>
<dbReference type="Proteomes" id="UP000243723">
    <property type="component" value="Unassembled WGS sequence"/>
</dbReference>
<comment type="caution">
    <text evidence="3">The sequence shown here is derived from an EMBL/GenBank/DDBJ whole genome shotgun (WGS) entry which is preliminary data.</text>
</comment>
<feature type="region of interest" description="Disordered" evidence="1">
    <location>
        <begin position="1"/>
        <end position="23"/>
    </location>
</feature>
<accession>A0A2P8A8R6</accession>
<dbReference type="EMBL" id="NHZQ01000060">
    <property type="protein sequence ID" value="PSK56853.1"/>
    <property type="molecule type" value="Genomic_DNA"/>
</dbReference>
<dbReference type="InterPro" id="IPR047574">
    <property type="entry name" value="AD"/>
</dbReference>
<organism evidence="3 4">
    <name type="scientific">Elsinoe australis</name>
    <dbReference type="NCBI Taxonomy" id="40998"/>
    <lineage>
        <taxon>Eukaryota</taxon>
        <taxon>Fungi</taxon>
        <taxon>Dikarya</taxon>
        <taxon>Ascomycota</taxon>
        <taxon>Pezizomycotina</taxon>
        <taxon>Dothideomycetes</taxon>
        <taxon>Dothideomycetidae</taxon>
        <taxon>Myriangiales</taxon>
        <taxon>Elsinoaceae</taxon>
        <taxon>Elsinoe</taxon>
    </lineage>
</organism>